<gene>
    <name evidence="4" type="ORF">SAMN05421547_113104</name>
</gene>
<dbReference type="GO" id="GO:0047617">
    <property type="term" value="F:fatty acyl-CoA hydrolase activity"/>
    <property type="evidence" value="ECO:0007669"/>
    <property type="project" value="TreeGrafter"/>
</dbReference>
<dbReference type="InterPro" id="IPR006684">
    <property type="entry name" value="YbgC/YbaW"/>
</dbReference>
<dbReference type="PANTHER" id="PTHR31793">
    <property type="entry name" value="4-HYDROXYBENZOYL-COA THIOESTERASE FAMILY MEMBER"/>
    <property type="match status" value="1"/>
</dbReference>
<protein>
    <submittedName>
        <fullName evidence="4">Acyl-CoA thioester hydrolase, YbgC/YbaW family</fullName>
    </submittedName>
</protein>
<dbReference type="Pfam" id="PF13279">
    <property type="entry name" value="4HBT_2"/>
    <property type="match status" value="1"/>
</dbReference>
<dbReference type="GeneID" id="94692835"/>
<proteinExistence type="inferred from homology"/>
<reference evidence="4 5" key="1">
    <citation type="submission" date="2016-10" db="EMBL/GenBank/DDBJ databases">
        <authorList>
            <person name="de Groot N.N."/>
        </authorList>
    </citation>
    <scope>NUCLEOTIDE SEQUENCE [LARGE SCALE GENOMIC DNA]</scope>
    <source>
        <strain evidence="4 5">LMG 24775</strain>
    </source>
</reference>
<dbReference type="RefSeq" id="WP_046987602.1">
    <property type="nucleotide sequence ID" value="NZ_CP141274.1"/>
</dbReference>
<evidence type="ECO:0000259" key="3">
    <source>
        <dbReference type="PROSITE" id="PS51186"/>
    </source>
</evidence>
<dbReference type="PANTHER" id="PTHR31793:SF27">
    <property type="entry name" value="NOVEL THIOESTERASE SUPERFAMILY DOMAIN AND SAPOSIN A-TYPE DOMAIN CONTAINING PROTEIN (0610012H03RIK)"/>
    <property type="match status" value="1"/>
</dbReference>
<dbReference type="EMBL" id="FNPE01000013">
    <property type="protein sequence ID" value="SDZ16099.1"/>
    <property type="molecule type" value="Genomic_DNA"/>
</dbReference>
<dbReference type="InterPro" id="IPR050563">
    <property type="entry name" value="4-hydroxybenzoyl-CoA_TE"/>
</dbReference>
<dbReference type="GO" id="GO:0016747">
    <property type="term" value="F:acyltransferase activity, transferring groups other than amino-acyl groups"/>
    <property type="evidence" value="ECO:0007669"/>
    <property type="project" value="InterPro"/>
</dbReference>
<dbReference type="Gene3D" id="3.40.630.30">
    <property type="match status" value="1"/>
</dbReference>
<keyword evidence="2 4" id="KW-0378">Hydrolase</keyword>
<dbReference type="SUPFAM" id="SSF55729">
    <property type="entry name" value="Acyl-CoA N-acyltransferases (Nat)"/>
    <property type="match status" value="1"/>
</dbReference>
<dbReference type="Gene3D" id="3.10.129.10">
    <property type="entry name" value="Hotdog Thioesterase"/>
    <property type="match status" value="1"/>
</dbReference>
<evidence type="ECO:0000313" key="5">
    <source>
        <dbReference type="Proteomes" id="UP000183417"/>
    </source>
</evidence>
<dbReference type="Proteomes" id="UP000183417">
    <property type="component" value="Unassembled WGS sequence"/>
</dbReference>
<dbReference type="NCBIfam" id="TIGR00051">
    <property type="entry name" value="YbgC/FadM family acyl-CoA thioesterase"/>
    <property type="match status" value="1"/>
</dbReference>
<dbReference type="Pfam" id="PF13673">
    <property type="entry name" value="Acetyltransf_10"/>
    <property type="match status" value="1"/>
</dbReference>
<name>A0A1H3QTR2_9BURK</name>
<evidence type="ECO:0000256" key="1">
    <source>
        <dbReference type="ARBA" id="ARBA00005953"/>
    </source>
</evidence>
<dbReference type="CDD" id="cd00586">
    <property type="entry name" value="4HBT"/>
    <property type="match status" value="1"/>
</dbReference>
<dbReference type="InterPro" id="IPR029069">
    <property type="entry name" value="HotDog_dom_sf"/>
</dbReference>
<evidence type="ECO:0000256" key="2">
    <source>
        <dbReference type="ARBA" id="ARBA00022801"/>
    </source>
</evidence>
<feature type="domain" description="N-acetyltransferase" evidence="3">
    <location>
        <begin position="142"/>
        <end position="286"/>
    </location>
</feature>
<dbReference type="PROSITE" id="PS51186">
    <property type="entry name" value="GNAT"/>
    <property type="match status" value="1"/>
</dbReference>
<organism evidence="4 5">
    <name type="scientific">Delftia lacustris</name>
    <dbReference type="NCBI Taxonomy" id="558537"/>
    <lineage>
        <taxon>Bacteria</taxon>
        <taxon>Pseudomonadati</taxon>
        <taxon>Pseudomonadota</taxon>
        <taxon>Betaproteobacteria</taxon>
        <taxon>Burkholderiales</taxon>
        <taxon>Comamonadaceae</taxon>
        <taxon>Delftia</taxon>
    </lineage>
</organism>
<accession>A0A1H3QTR2</accession>
<dbReference type="InterPro" id="IPR016181">
    <property type="entry name" value="Acyl_CoA_acyltransferase"/>
</dbReference>
<dbReference type="SUPFAM" id="SSF54637">
    <property type="entry name" value="Thioesterase/thiol ester dehydrase-isomerase"/>
    <property type="match status" value="1"/>
</dbReference>
<sequence length="287" mass="32069">MQRQDFRTLQRIEVRWSEVDAQKIVFNAHYLMYADVAVTDYWRQLGMPYESSFAALGGELFVKKATTTYHASATLGDVLHVGIRCARQGNTSLLFEAGIFRGMELLNTVELVYVFADATTRQPLPVPQQLRDVLTAYEAGQSVVRVASGSWNDLGRDAERLRLAVFVHEQGVPREIEIDEFDPVARHAVVYNGLGQPIATGRLVSDSPGAGRIGRMAVDRSVRGGRWGRIVLDSLVEASRQRGDREIVLHAQRHAESFYLRAGFTPEGEPYEEAGIPHITMRKVLTA</sequence>
<evidence type="ECO:0000313" key="4">
    <source>
        <dbReference type="EMBL" id="SDZ16099.1"/>
    </source>
</evidence>
<dbReference type="InterPro" id="IPR000182">
    <property type="entry name" value="GNAT_dom"/>
</dbReference>
<dbReference type="AlphaFoldDB" id="A0A1H3QTR2"/>
<comment type="similarity">
    <text evidence="1">Belongs to the 4-hydroxybenzoyl-CoA thioesterase family.</text>
</comment>